<dbReference type="InterPro" id="IPR044398">
    <property type="entry name" value="Globin-sensor_dom"/>
</dbReference>
<sequence>MGGIRGLSVDGYWRNMSSEAWMEVRDWIDFMELSPGDLQSLADAWALVSPRMPQILDGFYKCRIVSGQKWRMKGLSLERLKASQFSYWEVLFSGVLDERYRGRVRLVASRHFQAGVTMADYIASYGWFLNAFEREIAALEPCGKRRAALMASVRRAVFLDMTFAVSACHVAYVD</sequence>
<comment type="caution">
    <text evidence="2">The sequence shown here is derived from an EMBL/GenBank/DDBJ whole genome shotgun (WGS) entry which is preliminary data.</text>
</comment>
<reference evidence="2 3" key="2">
    <citation type="submission" date="2020-08" db="EMBL/GenBank/DDBJ databases">
        <title>Stappia taiwanensis sp. nov., isolated from a coastal thermal spring.</title>
        <authorList>
            <person name="Kampfer P."/>
        </authorList>
    </citation>
    <scope>NUCLEOTIDE SEQUENCE [LARGE SCALE GENOMIC DNA]</scope>
    <source>
        <strain evidence="2 3">DSM 23284</strain>
    </source>
</reference>
<dbReference type="InterPro" id="IPR039379">
    <property type="entry name" value="Protoglobin_sensor_dom"/>
</dbReference>
<dbReference type="RefSeq" id="WP_181761957.1">
    <property type="nucleotide sequence ID" value="NZ_BMCR01000003.1"/>
</dbReference>
<dbReference type="SUPFAM" id="SSF46458">
    <property type="entry name" value="Globin-like"/>
    <property type="match status" value="1"/>
</dbReference>
<dbReference type="GO" id="GO:0020037">
    <property type="term" value="F:heme binding"/>
    <property type="evidence" value="ECO:0007669"/>
    <property type="project" value="InterPro"/>
</dbReference>
<organism evidence="2 3">
    <name type="scientific">Stappia taiwanensis</name>
    <dbReference type="NCBI Taxonomy" id="992267"/>
    <lineage>
        <taxon>Bacteria</taxon>
        <taxon>Pseudomonadati</taxon>
        <taxon>Pseudomonadota</taxon>
        <taxon>Alphaproteobacteria</taxon>
        <taxon>Hyphomicrobiales</taxon>
        <taxon>Stappiaceae</taxon>
        <taxon>Stappia</taxon>
    </lineage>
</organism>
<protein>
    <recommendedName>
        <fullName evidence="1">Globin-sensor domain-containing protein</fullName>
    </recommendedName>
</protein>
<dbReference type="AlphaFoldDB" id="A0A838XVJ5"/>
<dbReference type="CDD" id="cd01068">
    <property type="entry name" value="globin_sensor"/>
    <property type="match status" value="1"/>
</dbReference>
<dbReference type="InterPro" id="IPR012292">
    <property type="entry name" value="Globin/Proto"/>
</dbReference>
<keyword evidence="3" id="KW-1185">Reference proteome</keyword>
<evidence type="ECO:0000259" key="1">
    <source>
        <dbReference type="Pfam" id="PF11563"/>
    </source>
</evidence>
<accession>A0A838XVJ5</accession>
<dbReference type="InterPro" id="IPR009050">
    <property type="entry name" value="Globin-like_sf"/>
</dbReference>
<dbReference type="Proteomes" id="UP000559404">
    <property type="component" value="Unassembled WGS sequence"/>
</dbReference>
<dbReference type="EMBL" id="JACEON010000024">
    <property type="protein sequence ID" value="MBA4613757.1"/>
    <property type="molecule type" value="Genomic_DNA"/>
</dbReference>
<name>A0A838XVJ5_9HYPH</name>
<evidence type="ECO:0000313" key="3">
    <source>
        <dbReference type="Proteomes" id="UP000559404"/>
    </source>
</evidence>
<evidence type="ECO:0000313" key="2">
    <source>
        <dbReference type="EMBL" id="MBA4613757.1"/>
    </source>
</evidence>
<feature type="domain" description="Globin-sensor" evidence="1">
    <location>
        <begin position="23"/>
        <end position="169"/>
    </location>
</feature>
<gene>
    <name evidence="2" type="ORF">H1W37_19035</name>
</gene>
<dbReference type="GO" id="GO:0019825">
    <property type="term" value="F:oxygen binding"/>
    <property type="evidence" value="ECO:0007669"/>
    <property type="project" value="InterPro"/>
</dbReference>
<reference evidence="2 3" key="1">
    <citation type="submission" date="2020-07" db="EMBL/GenBank/DDBJ databases">
        <authorList>
            <person name="Li M."/>
        </authorList>
    </citation>
    <scope>NUCLEOTIDE SEQUENCE [LARGE SCALE GENOMIC DNA]</scope>
    <source>
        <strain evidence="2 3">DSM 23284</strain>
    </source>
</reference>
<proteinExistence type="predicted"/>
<dbReference type="Gene3D" id="1.10.490.10">
    <property type="entry name" value="Globins"/>
    <property type="match status" value="1"/>
</dbReference>
<dbReference type="Pfam" id="PF11563">
    <property type="entry name" value="Protoglobin"/>
    <property type="match status" value="1"/>
</dbReference>